<dbReference type="EMBL" id="GBRH01173591">
    <property type="protein sequence ID" value="JAE24305.1"/>
    <property type="molecule type" value="Transcribed_RNA"/>
</dbReference>
<reference evidence="2" key="1">
    <citation type="submission" date="2014-09" db="EMBL/GenBank/DDBJ databases">
        <authorList>
            <person name="Magalhaes I.L.F."/>
            <person name="Oliveira U."/>
            <person name="Santos F.R."/>
            <person name="Vidigal T.H.D.A."/>
            <person name="Brescovit A.D."/>
            <person name="Santos A.J."/>
        </authorList>
    </citation>
    <scope>NUCLEOTIDE SEQUENCE</scope>
    <source>
        <tissue evidence="2">Shoot tissue taken approximately 20 cm above the soil surface</tissue>
    </source>
</reference>
<accession>A0A0A9GGS1</accession>
<reference evidence="2" key="2">
    <citation type="journal article" date="2015" name="Data Brief">
        <title>Shoot transcriptome of the giant reed, Arundo donax.</title>
        <authorList>
            <person name="Barrero R.A."/>
            <person name="Guerrero F.D."/>
            <person name="Moolhuijzen P."/>
            <person name="Goolsby J.A."/>
            <person name="Tidwell J."/>
            <person name="Bellgard S.E."/>
            <person name="Bellgard M.I."/>
        </authorList>
    </citation>
    <scope>NUCLEOTIDE SEQUENCE</scope>
    <source>
        <tissue evidence="2">Shoot tissue taken approximately 20 cm above the soil surface</tissue>
    </source>
</reference>
<dbReference type="AlphaFoldDB" id="A0A0A9GGS1"/>
<evidence type="ECO:0000313" key="2">
    <source>
        <dbReference type="EMBL" id="JAE24305.1"/>
    </source>
</evidence>
<evidence type="ECO:0000256" key="1">
    <source>
        <dbReference type="SAM" id="MobiDB-lite"/>
    </source>
</evidence>
<sequence>MCTPPVGGCPKDALGRPPPWPPPPWPPSSFLPILGLAFMVRSTKQRTVDNQRICGAAICRSSFVMIRSRIACVTSPPNR</sequence>
<feature type="region of interest" description="Disordered" evidence="1">
    <location>
        <begin position="1"/>
        <end position="22"/>
    </location>
</feature>
<proteinExistence type="predicted"/>
<protein>
    <submittedName>
        <fullName evidence="2">Uncharacterized protein</fullName>
    </submittedName>
</protein>
<organism evidence="2">
    <name type="scientific">Arundo donax</name>
    <name type="common">Giant reed</name>
    <name type="synonym">Donax arundinaceus</name>
    <dbReference type="NCBI Taxonomy" id="35708"/>
    <lineage>
        <taxon>Eukaryota</taxon>
        <taxon>Viridiplantae</taxon>
        <taxon>Streptophyta</taxon>
        <taxon>Embryophyta</taxon>
        <taxon>Tracheophyta</taxon>
        <taxon>Spermatophyta</taxon>
        <taxon>Magnoliopsida</taxon>
        <taxon>Liliopsida</taxon>
        <taxon>Poales</taxon>
        <taxon>Poaceae</taxon>
        <taxon>PACMAD clade</taxon>
        <taxon>Arundinoideae</taxon>
        <taxon>Arundineae</taxon>
        <taxon>Arundo</taxon>
    </lineage>
</organism>
<name>A0A0A9GGS1_ARUDO</name>